<dbReference type="Gramene" id="TKW23512">
    <property type="protein sequence ID" value="TKW23512"/>
    <property type="gene ID" value="SEVIR_4G296500v2"/>
</dbReference>
<organism evidence="1 2">
    <name type="scientific">Setaria viridis</name>
    <name type="common">Green bristlegrass</name>
    <name type="synonym">Setaria italica subsp. viridis</name>
    <dbReference type="NCBI Taxonomy" id="4556"/>
    <lineage>
        <taxon>Eukaryota</taxon>
        <taxon>Viridiplantae</taxon>
        <taxon>Streptophyta</taxon>
        <taxon>Embryophyta</taxon>
        <taxon>Tracheophyta</taxon>
        <taxon>Spermatophyta</taxon>
        <taxon>Magnoliopsida</taxon>
        <taxon>Liliopsida</taxon>
        <taxon>Poales</taxon>
        <taxon>Poaceae</taxon>
        <taxon>PACMAD clade</taxon>
        <taxon>Panicoideae</taxon>
        <taxon>Panicodae</taxon>
        <taxon>Paniceae</taxon>
        <taxon>Cenchrinae</taxon>
        <taxon>Setaria</taxon>
    </lineage>
</organism>
<reference evidence="1" key="1">
    <citation type="submission" date="2019-03" db="EMBL/GenBank/DDBJ databases">
        <title>WGS assembly of Setaria viridis.</title>
        <authorList>
            <person name="Huang P."/>
            <person name="Jenkins J."/>
            <person name="Grimwood J."/>
            <person name="Barry K."/>
            <person name="Healey A."/>
            <person name="Mamidi S."/>
            <person name="Sreedasyam A."/>
            <person name="Shu S."/>
            <person name="Feldman M."/>
            <person name="Wu J."/>
            <person name="Yu Y."/>
            <person name="Chen C."/>
            <person name="Johnson J."/>
            <person name="Rokhsar D."/>
            <person name="Baxter I."/>
            <person name="Schmutz J."/>
            <person name="Brutnell T."/>
            <person name="Kellogg E."/>
        </authorList>
    </citation>
    <scope>NUCLEOTIDE SEQUENCE [LARGE SCALE GENOMIC DNA]</scope>
</reference>
<sequence>MSFAARWVRWPAESQNSIWSVRNDWTFNNVPPSVHSCKRKFMEEMNIVCLHRARSSLAPAMMEWLSSL</sequence>
<dbReference type="AlphaFoldDB" id="A0A4U6V557"/>
<name>A0A4U6V557_SETVI</name>
<accession>A0A4U6V557</accession>
<dbReference type="EMBL" id="CM016555">
    <property type="protein sequence ID" value="TKW23512.1"/>
    <property type="molecule type" value="Genomic_DNA"/>
</dbReference>
<protein>
    <submittedName>
        <fullName evidence="1">Uncharacterized protein</fullName>
    </submittedName>
</protein>
<evidence type="ECO:0000313" key="1">
    <source>
        <dbReference type="EMBL" id="TKW23512.1"/>
    </source>
</evidence>
<evidence type="ECO:0000313" key="2">
    <source>
        <dbReference type="Proteomes" id="UP000298652"/>
    </source>
</evidence>
<keyword evidence="2" id="KW-1185">Reference proteome</keyword>
<gene>
    <name evidence="1" type="ORF">SEVIR_4G296500v2</name>
</gene>
<proteinExistence type="predicted"/>
<dbReference type="Proteomes" id="UP000298652">
    <property type="component" value="Chromosome 4"/>
</dbReference>